<feature type="transmembrane region" description="Helical" evidence="6">
    <location>
        <begin position="273"/>
        <end position="292"/>
    </location>
</feature>
<dbReference type="PROSITE" id="PS50850">
    <property type="entry name" value="MFS"/>
    <property type="match status" value="1"/>
</dbReference>
<comment type="subcellular location">
    <subcellularLocation>
        <location evidence="1">Cell membrane</location>
        <topology evidence="1">Multi-pass membrane protein</topology>
    </subcellularLocation>
</comment>
<evidence type="ECO:0000256" key="4">
    <source>
        <dbReference type="ARBA" id="ARBA00022989"/>
    </source>
</evidence>
<feature type="transmembrane region" description="Helical" evidence="6">
    <location>
        <begin position="92"/>
        <end position="113"/>
    </location>
</feature>
<reference evidence="8 9" key="1">
    <citation type="submission" date="2020-05" db="EMBL/GenBank/DDBJ databases">
        <authorList>
            <person name="Khan S.A."/>
            <person name="Jeon C.O."/>
            <person name="Chun B.H."/>
        </authorList>
    </citation>
    <scope>NUCLEOTIDE SEQUENCE [LARGE SCALE GENOMIC DNA]</scope>
    <source>
        <strain evidence="8 9">B156</strain>
    </source>
</reference>
<feature type="transmembrane region" description="Helical" evidence="6">
    <location>
        <begin position="67"/>
        <end position="86"/>
    </location>
</feature>
<feature type="transmembrane region" description="Helical" evidence="6">
    <location>
        <begin position="298"/>
        <end position="318"/>
    </location>
</feature>
<dbReference type="GO" id="GO:0022857">
    <property type="term" value="F:transmembrane transporter activity"/>
    <property type="evidence" value="ECO:0007669"/>
    <property type="project" value="InterPro"/>
</dbReference>
<evidence type="ECO:0000256" key="3">
    <source>
        <dbReference type="ARBA" id="ARBA00022692"/>
    </source>
</evidence>
<dbReference type="SUPFAM" id="SSF103473">
    <property type="entry name" value="MFS general substrate transporter"/>
    <property type="match status" value="1"/>
</dbReference>
<dbReference type="InterPro" id="IPR020846">
    <property type="entry name" value="MFS_dom"/>
</dbReference>
<gene>
    <name evidence="8" type="ORF">HK415_19175</name>
</gene>
<dbReference type="AlphaFoldDB" id="A0A849KJ12"/>
<sequence length="403" mass="41879">MLLVLISGFALSQAFRTAAGVMAPPLQQAFGLTPQQLGLFAGAFHFAFGALQLFMGMGIDVYGPRRTVLAVFPLTIVGGLVTASATSYAGLIAGQVLTGIGCAPAFLACTVFIARRFPAGQYASVNGAALGIGSVGLLLTGTPLAWVITSWGWRAGFVCLAVCAALAWLAILLLVREEAPAPAAQRPGVLAALRGYGELFRLPQTLGIIGLALFTYASFLSLRGLWLGPLLIDRYGYTLVQTGNVLLAVSVLGMVGPPLFGRLDPGDAKRRRWITGYTIACAVIFALMAAPIPAAAEVVLSLAIGLVSGYMVMQYADVRAAYPAHMTGRAMAVFTMAMFLGVALMQWLTGVAASVATVLGVETYTAVFGAIAGFLALGIALFRFLPQPGARAAARGEPSQSAP</sequence>
<feature type="transmembrane region" description="Helical" evidence="6">
    <location>
        <begin position="330"/>
        <end position="358"/>
    </location>
</feature>
<dbReference type="Proteomes" id="UP000552954">
    <property type="component" value="Unassembled WGS sequence"/>
</dbReference>
<dbReference type="Pfam" id="PF07690">
    <property type="entry name" value="MFS_1"/>
    <property type="match status" value="1"/>
</dbReference>
<keyword evidence="3 6" id="KW-0812">Transmembrane</keyword>
<accession>A0A849KJ12</accession>
<feature type="transmembrane region" description="Helical" evidence="6">
    <location>
        <begin position="238"/>
        <end position="261"/>
    </location>
</feature>
<keyword evidence="5 6" id="KW-0472">Membrane</keyword>
<dbReference type="EMBL" id="JABFCS010000001">
    <property type="protein sequence ID" value="NNU44825.1"/>
    <property type="molecule type" value="Genomic_DNA"/>
</dbReference>
<name>A0A849KJ12_9BURK</name>
<feature type="transmembrane region" description="Helical" evidence="6">
    <location>
        <begin position="206"/>
        <end position="226"/>
    </location>
</feature>
<evidence type="ECO:0000259" key="7">
    <source>
        <dbReference type="PROSITE" id="PS50850"/>
    </source>
</evidence>
<proteinExistence type="predicted"/>
<keyword evidence="2" id="KW-1003">Cell membrane</keyword>
<dbReference type="InterPro" id="IPR011701">
    <property type="entry name" value="MFS"/>
</dbReference>
<dbReference type="PANTHER" id="PTHR43124">
    <property type="entry name" value="PURINE EFFLUX PUMP PBUE"/>
    <property type="match status" value="1"/>
</dbReference>
<keyword evidence="9" id="KW-1185">Reference proteome</keyword>
<dbReference type="GO" id="GO:0005886">
    <property type="term" value="C:plasma membrane"/>
    <property type="evidence" value="ECO:0007669"/>
    <property type="project" value="UniProtKB-SubCell"/>
</dbReference>
<evidence type="ECO:0000256" key="6">
    <source>
        <dbReference type="SAM" id="Phobius"/>
    </source>
</evidence>
<feature type="transmembrane region" description="Helical" evidence="6">
    <location>
        <begin position="36"/>
        <end position="55"/>
    </location>
</feature>
<dbReference type="Gene3D" id="1.20.1250.20">
    <property type="entry name" value="MFS general substrate transporter like domains"/>
    <property type="match status" value="1"/>
</dbReference>
<evidence type="ECO:0000256" key="2">
    <source>
        <dbReference type="ARBA" id="ARBA00022475"/>
    </source>
</evidence>
<keyword evidence="4 6" id="KW-1133">Transmembrane helix</keyword>
<evidence type="ECO:0000256" key="5">
    <source>
        <dbReference type="ARBA" id="ARBA00023136"/>
    </source>
</evidence>
<protein>
    <submittedName>
        <fullName evidence="8">MFS transporter</fullName>
    </submittedName>
</protein>
<reference evidence="8 9" key="2">
    <citation type="submission" date="2020-06" db="EMBL/GenBank/DDBJ databases">
        <title>Ramlibacter rhizophilus sp. nov., isolated from rhizosphere soil of national flower Mugunghwa from South Korea.</title>
        <authorList>
            <person name="Zheng-Fei Y."/>
            <person name="Huan T."/>
        </authorList>
    </citation>
    <scope>NUCLEOTIDE SEQUENCE [LARGE SCALE GENOMIC DNA]</scope>
    <source>
        <strain evidence="8 9">B156</strain>
    </source>
</reference>
<comment type="caution">
    <text evidence="8">The sequence shown here is derived from an EMBL/GenBank/DDBJ whole genome shotgun (WGS) entry which is preliminary data.</text>
</comment>
<dbReference type="InterPro" id="IPR050189">
    <property type="entry name" value="MFS_Efflux_Transporters"/>
</dbReference>
<feature type="transmembrane region" description="Helical" evidence="6">
    <location>
        <begin position="364"/>
        <end position="385"/>
    </location>
</feature>
<feature type="transmembrane region" description="Helical" evidence="6">
    <location>
        <begin position="155"/>
        <end position="175"/>
    </location>
</feature>
<organism evidence="8 9">
    <name type="scientific">Ramlibacter montanisoli</name>
    <dbReference type="NCBI Taxonomy" id="2732512"/>
    <lineage>
        <taxon>Bacteria</taxon>
        <taxon>Pseudomonadati</taxon>
        <taxon>Pseudomonadota</taxon>
        <taxon>Betaproteobacteria</taxon>
        <taxon>Burkholderiales</taxon>
        <taxon>Comamonadaceae</taxon>
        <taxon>Ramlibacter</taxon>
    </lineage>
</organism>
<feature type="transmembrane region" description="Helical" evidence="6">
    <location>
        <begin position="125"/>
        <end position="149"/>
    </location>
</feature>
<dbReference type="InterPro" id="IPR036259">
    <property type="entry name" value="MFS_trans_sf"/>
</dbReference>
<evidence type="ECO:0000313" key="8">
    <source>
        <dbReference type="EMBL" id="NNU44825.1"/>
    </source>
</evidence>
<evidence type="ECO:0000256" key="1">
    <source>
        <dbReference type="ARBA" id="ARBA00004651"/>
    </source>
</evidence>
<feature type="domain" description="Major facilitator superfamily (MFS) profile" evidence="7">
    <location>
        <begin position="1"/>
        <end position="390"/>
    </location>
</feature>
<dbReference type="PANTHER" id="PTHR43124:SF3">
    <property type="entry name" value="CHLORAMPHENICOL EFFLUX PUMP RV0191"/>
    <property type="match status" value="1"/>
</dbReference>
<evidence type="ECO:0000313" key="9">
    <source>
        <dbReference type="Proteomes" id="UP000552954"/>
    </source>
</evidence>